<dbReference type="InterPro" id="IPR001902">
    <property type="entry name" value="SLC26A/SulP_fam"/>
</dbReference>
<organism evidence="7 8">
    <name type="scientific">Candidatus Accumulibacter meliphilus</name>
    <dbReference type="NCBI Taxonomy" id="2211374"/>
    <lineage>
        <taxon>Bacteria</taxon>
        <taxon>Pseudomonadati</taxon>
        <taxon>Pseudomonadota</taxon>
        <taxon>Betaproteobacteria</taxon>
        <taxon>Candidatus Accumulibacter</taxon>
    </lineage>
</organism>
<gene>
    <name evidence="7" type="ORF">DVS81_13675</name>
</gene>
<dbReference type="InterPro" id="IPR011547">
    <property type="entry name" value="SLC26A/SulP_dom"/>
</dbReference>
<evidence type="ECO:0000256" key="5">
    <source>
        <dbReference type="SAM" id="Phobius"/>
    </source>
</evidence>
<feature type="transmembrane region" description="Helical" evidence="5">
    <location>
        <begin position="91"/>
        <end position="113"/>
    </location>
</feature>
<evidence type="ECO:0000256" key="2">
    <source>
        <dbReference type="ARBA" id="ARBA00022692"/>
    </source>
</evidence>
<dbReference type="Gene3D" id="3.30.750.24">
    <property type="entry name" value="STAS domain"/>
    <property type="match status" value="1"/>
</dbReference>
<feature type="transmembrane region" description="Helical" evidence="5">
    <location>
        <begin position="12"/>
        <end position="28"/>
    </location>
</feature>
<keyword evidence="4 5" id="KW-0472">Membrane</keyword>
<feature type="transmembrane region" description="Helical" evidence="5">
    <location>
        <begin position="280"/>
        <end position="303"/>
    </location>
</feature>
<dbReference type="SUPFAM" id="SSF52091">
    <property type="entry name" value="SpoIIaa-like"/>
    <property type="match status" value="1"/>
</dbReference>
<evidence type="ECO:0000313" key="8">
    <source>
        <dbReference type="Proteomes" id="UP000253831"/>
    </source>
</evidence>
<dbReference type="Pfam" id="PF00916">
    <property type="entry name" value="Sulfate_transp"/>
    <property type="match status" value="1"/>
</dbReference>
<feature type="transmembrane region" description="Helical" evidence="5">
    <location>
        <begin position="66"/>
        <end position="85"/>
    </location>
</feature>
<accession>A0A369XIR8</accession>
<feature type="transmembrane region" description="Helical" evidence="5">
    <location>
        <begin position="241"/>
        <end position="259"/>
    </location>
</feature>
<feature type="transmembrane region" description="Helical" evidence="5">
    <location>
        <begin position="374"/>
        <end position="405"/>
    </location>
</feature>
<dbReference type="Pfam" id="PF01740">
    <property type="entry name" value="STAS"/>
    <property type="match status" value="1"/>
</dbReference>
<feature type="transmembrane region" description="Helical" evidence="5">
    <location>
        <begin position="156"/>
        <end position="176"/>
    </location>
</feature>
<feature type="transmembrane region" description="Helical" evidence="5">
    <location>
        <begin position="339"/>
        <end position="362"/>
    </location>
</feature>
<evidence type="ECO:0000256" key="4">
    <source>
        <dbReference type="ARBA" id="ARBA00023136"/>
    </source>
</evidence>
<dbReference type="PANTHER" id="PTHR11814">
    <property type="entry name" value="SULFATE TRANSPORTER"/>
    <property type="match status" value="1"/>
</dbReference>
<feature type="transmembrane region" description="Helical" evidence="5">
    <location>
        <begin position="125"/>
        <end position="144"/>
    </location>
</feature>
<dbReference type="Proteomes" id="UP000253831">
    <property type="component" value="Unassembled WGS sequence"/>
</dbReference>
<protein>
    <submittedName>
        <fullName evidence="7">STAS domain-containing protein</fullName>
    </submittedName>
</protein>
<keyword evidence="3 5" id="KW-1133">Transmembrane helix</keyword>
<name>A0A369XIR8_9PROT</name>
<evidence type="ECO:0000313" key="7">
    <source>
        <dbReference type="EMBL" id="RDE50003.1"/>
    </source>
</evidence>
<dbReference type="CDD" id="cd07042">
    <property type="entry name" value="STAS_SulP_like_sulfate_transporter"/>
    <property type="match status" value="1"/>
</dbReference>
<feature type="transmembrane region" description="Helical" evidence="5">
    <location>
        <begin position="196"/>
        <end position="221"/>
    </location>
</feature>
<feature type="transmembrane region" description="Helical" evidence="5">
    <location>
        <begin position="34"/>
        <end position="59"/>
    </location>
</feature>
<evidence type="ECO:0000259" key="6">
    <source>
        <dbReference type="PROSITE" id="PS50801"/>
    </source>
</evidence>
<dbReference type="InterPro" id="IPR002645">
    <property type="entry name" value="STAS_dom"/>
</dbReference>
<dbReference type="InterPro" id="IPR036513">
    <property type="entry name" value="STAS_dom_sf"/>
</dbReference>
<dbReference type="EMBL" id="QPGA01000028">
    <property type="protein sequence ID" value="RDE50003.1"/>
    <property type="molecule type" value="Genomic_DNA"/>
</dbReference>
<evidence type="ECO:0000256" key="1">
    <source>
        <dbReference type="ARBA" id="ARBA00004141"/>
    </source>
</evidence>
<feature type="transmembrane region" description="Helical" evidence="5">
    <location>
        <begin position="309"/>
        <end position="332"/>
    </location>
</feature>
<evidence type="ECO:0000256" key="3">
    <source>
        <dbReference type="ARBA" id="ARBA00022989"/>
    </source>
</evidence>
<keyword evidence="2 5" id="KW-0812">Transmembrane</keyword>
<reference evidence="7 8" key="1">
    <citation type="submission" date="2018-05" db="EMBL/GenBank/DDBJ databases">
        <title>Integrated omic analyses show evidence that a Ca. Accumulibacter phosphatis strain performs denitrification under micro-aerobic conditions.</title>
        <authorList>
            <person name="Camejo P.Y."/>
            <person name="Katherine M.D."/>
            <person name="Daniel N.R."/>
        </authorList>
    </citation>
    <scope>NUCLEOTIDE SEQUENCE [LARGE SCALE GENOMIC DNA]</scope>
    <source>
        <strain evidence="7">UW-LDO-IC</strain>
    </source>
</reference>
<dbReference type="AlphaFoldDB" id="A0A369XIR8"/>
<dbReference type="NCBIfam" id="TIGR00815">
    <property type="entry name" value="sulP"/>
    <property type="match status" value="1"/>
</dbReference>
<dbReference type="PROSITE" id="PS50801">
    <property type="entry name" value="STAS"/>
    <property type="match status" value="1"/>
</dbReference>
<comment type="caution">
    <text evidence="7">The sequence shown here is derived from an EMBL/GenBank/DDBJ whole genome shotgun (WGS) entry which is preliminary data.</text>
</comment>
<dbReference type="GO" id="GO:0016020">
    <property type="term" value="C:membrane"/>
    <property type="evidence" value="ECO:0007669"/>
    <property type="project" value="UniProtKB-SubCell"/>
</dbReference>
<proteinExistence type="predicted"/>
<dbReference type="GO" id="GO:0055085">
    <property type="term" value="P:transmembrane transport"/>
    <property type="evidence" value="ECO:0007669"/>
    <property type="project" value="InterPro"/>
</dbReference>
<comment type="subcellular location">
    <subcellularLocation>
        <location evidence="1">Membrane</location>
        <topology evidence="1">Multi-pass membrane protein</topology>
    </subcellularLocation>
</comment>
<sequence>MLIWLRNYRRDLLAGDIGAGIIVTLMMIPQSMAYALVAGLPPVTGLYASILPPVAYALFGSSMVQSVGPMAITSLMIGTSLATLAPQGSALSMVLAGQMALIAGAILFLSGVFRFGFVAGFLSRPVMSGFTTGAALLIASGQLGPLLGGPLANGHLPSTIIGLASLLALWLAKTYLARALAALGASGKVAEMLTKLAPVVVLIAATAAVAVLDLAAAGVKVVGEIPAGLPALALAVSAEHWQPLLMPSLLIAFMIFLSSQSAAQSLAHRRGERIVSNRELLGLGAANLASAVSGGFAVTGSISRSAVNYAAGANTPLASVISAGLIVLALLVPTTWISWLPLPALAATIILAVLGMIDFATLRDAWRHDRSDAAALLATTAGVLVFGVEQGVILGVVLSLATVIWRASRPHIAVIGRIPGSEHFRNIKRHQVETLPEVLMLRIDADLFFGNVDAIVDHLEQLLKERTANGQTTRDVLLVMSAVSSIDTTGLYLLNEINRSLLGQSIKLHLSEVKGPVMDRLQRSELLKQGLGGQVFLSTAEAFSYLTEQAAQETWSI</sequence>
<feature type="domain" description="STAS" evidence="6">
    <location>
        <begin position="428"/>
        <end position="546"/>
    </location>
</feature>